<evidence type="ECO:0000313" key="4">
    <source>
        <dbReference type="Proteomes" id="UP000605144"/>
    </source>
</evidence>
<dbReference type="GO" id="GO:0008237">
    <property type="term" value="F:metallopeptidase activity"/>
    <property type="evidence" value="ECO:0007669"/>
    <property type="project" value="InterPro"/>
</dbReference>
<dbReference type="SUPFAM" id="SSF111283">
    <property type="entry name" value="Putative modulator of DNA gyrase, PmbA/TldD"/>
    <property type="match status" value="1"/>
</dbReference>
<dbReference type="AlphaFoldDB" id="A0A832YU04"/>
<feature type="non-terminal residue" evidence="3">
    <location>
        <position position="1"/>
    </location>
</feature>
<accession>A0A832YU04</accession>
<evidence type="ECO:0000313" key="3">
    <source>
        <dbReference type="EMBL" id="HIP17028.1"/>
    </source>
</evidence>
<evidence type="ECO:0000259" key="2">
    <source>
        <dbReference type="Pfam" id="PF19289"/>
    </source>
</evidence>
<dbReference type="Pfam" id="PF19289">
    <property type="entry name" value="PmbA_TldD_3rd"/>
    <property type="match status" value="1"/>
</dbReference>
<dbReference type="PANTHER" id="PTHR30624:SF0">
    <property type="entry name" value="METALLOPROTEASE SLR0863"/>
    <property type="match status" value="1"/>
</dbReference>
<proteinExistence type="inferred from homology"/>
<dbReference type="PANTHER" id="PTHR30624">
    <property type="entry name" value="UNCHARACTERIZED PROTEIN TLDD AND PMBA"/>
    <property type="match status" value="1"/>
</dbReference>
<organism evidence="3 4">
    <name type="scientific">Methanothermococcus okinawensis</name>
    <dbReference type="NCBI Taxonomy" id="155863"/>
    <lineage>
        <taxon>Archaea</taxon>
        <taxon>Methanobacteriati</taxon>
        <taxon>Methanobacteriota</taxon>
        <taxon>Methanomada group</taxon>
        <taxon>Methanococci</taxon>
        <taxon>Methanococcales</taxon>
        <taxon>Methanococcaceae</taxon>
        <taxon>Methanothermococcus</taxon>
    </lineage>
</organism>
<comment type="caution">
    <text evidence="3">The sequence shown here is derived from an EMBL/GenBank/DDBJ whole genome shotgun (WGS) entry which is preliminary data.</text>
</comment>
<protein>
    <submittedName>
        <fullName evidence="3">TldD/PmbA family protein</fullName>
    </submittedName>
</protein>
<dbReference type="GO" id="GO:0006508">
    <property type="term" value="P:proteolysis"/>
    <property type="evidence" value="ECO:0007669"/>
    <property type="project" value="InterPro"/>
</dbReference>
<sequence length="238" mass="25945">LLKAKVCPKGEFKVVLDPELTGVFIHEAVGHASEADLILQNDSVFKDKLNEVVGSDYVTVIDNPLIKDSFGYYKYDSEGVKAKETTIIEKGVLKGYLHTRETAGRLDMEVTGNARAQGLNRPLVRMSNTYIKPGDWDFEELLEDTKNGIFLKGSRGGQVDTGKGLFQFNAVEAFLIENGELTTHLRDAGLSGEIMNILHNIDGVTNDFKLSVGYCGKNGQSVPVGDGGGCVRTKTIIC</sequence>
<dbReference type="Proteomes" id="UP000605144">
    <property type="component" value="Unassembled WGS sequence"/>
</dbReference>
<dbReference type="InterPro" id="IPR051463">
    <property type="entry name" value="Peptidase_U62_metallo"/>
</dbReference>
<comment type="similarity">
    <text evidence="1">Belongs to the peptidase U62 family.</text>
</comment>
<dbReference type="EMBL" id="DQSV01000036">
    <property type="protein sequence ID" value="HIP17028.1"/>
    <property type="molecule type" value="Genomic_DNA"/>
</dbReference>
<dbReference type="GO" id="GO:0005829">
    <property type="term" value="C:cytosol"/>
    <property type="evidence" value="ECO:0007669"/>
    <property type="project" value="TreeGrafter"/>
</dbReference>
<feature type="domain" description="Metalloprotease TldD/E C-terminal" evidence="2">
    <location>
        <begin position="10"/>
        <end position="215"/>
    </location>
</feature>
<name>A0A832YU04_9EURY</name>
<reference evidence="3" key="1">
    <citation type="journal article" date="2020" name="ISME J.">
        <title>Gammaproteobacteria mediating utilization of methyl-, sulfur- and petroleum organic compounds in deep ocean hydrothermal plumes.</title>
        <authorList>
            <person name="Zhou Z."/>
            <person name="Liu Y."/>
            <person name="Pan J."/>
            <person name="Cron B.R."/>
            <person name="Toner B.M."/>
            <person name="Anantharaman K."/>
            <person name="Breier J.A."/>
            <person name="Dick G.J."/>
            <person name="Li M."/>
        </authorList>
    </citation>
    <scope>NUCLEOTIDE SEQUENCE</scope>
    <source>
        <strain evidence="3">SZUA-1385</strain>
    </source>
</reference>
<dbReference type="InterPro" id="IPR045569">
    <property type="entry name" value="Metalloprtase-TldD/E_C"/>
</dbReference>
<evidence type="ECO:0000256" key="1">
    <source>
        <dbReference type="ARBA" id="ARBA00005836"/>
    </source>
</evidence>
<gene>
    <name evidence="3" type="ORF">EYG76_01830</name>
</gene>
<dbReference type="InterPro" id="IPR036059">
    <property type="entry name" value="TldD/PmbA_sf"/>
</dbReference>